<keyword evidence="1" id="KW-0472">Membrane</keyword>
<dbReference type="OrthoDB" id="9768127at2"/>
<evidence type="ECO:0000256" key="1">
    <source>
        <dbReference type="SAM" id="Phobius"/>
    </source>
</evidence>
<keyword evidence="1" id="KW-1133">Transmembrane helix</keyword>
<dbReference type="AlphaFoldDB" id="A0A6I3M5X3"/>
<protein>
    <submittedName>
        <fullName evidence="2">Uncharacterized protein</fullName>
    </submittedName>
</protein>
<sequence>MEGVEVSRWPHVAGILERSASILNNLIGIGVFATGLAIAALAWFPSASPTAQVILISVGSVLVGVGVGLVIAFVRLRRNDDPGYRWISVDQVYELAEDNPRVQRMVTTNRVQATRDNVLWFTDRTQWTGAIQPRFSLLSPSQSLMLSPATFEKWRHYVVHFHEPLKKGQVADIVLQANFLNFTVPDEMHYTSKTPSAPVRDGIALHLRLGKNAPQSIESYGAGAYAPGIGNSTKLADLMPVLDRASGIATLRIKRPRVGVRYQLSVRLRLSDDTTNLGWNSTTSPWAAVDPNK</sequence>
<accession>A0A6I3M5X3</accession>
<reference evidence="2 3" key="1">
    <citation type="submission" date="2019-11" db="EMBL/GenBank/DDBJ databases">
        <title>Agromyces kandeliae sp. nov., isolated from mangrove soil.</title>
        <authorList>
            <person name="Wang R."/>
        </authorList>
    </citation>
    <scope>NUCLEOTIDE SEQUENCE [LARGE SCALE GENOMIC DNA]</scope>
    <source>
        <strain evidence="2 3">JCM 11433</strain>
    </source>
</reference>
<feature type="transmembrane region" description="Helical" evidence="1">
    <location>
        <begin position="50"/>
        <end position="76"/>
    </location>
</feature>
<feature type="non-terminal residue" evidence="2">
    <location>
        <position position="293"/>
    </location>
</feature>
<keyword evidence="3" id="KW-1185">Reference proteome</keyword>
<dbReference type="Proteomes" id="UP000433071">
    <property type="component" value="Unassembled WGS sequence"/>
</dbReference>
<evidence type="ECO:0000313" key="3">
    <source>
        <dbReference type="Proteomes" id="UP000433071"/>
    </source>
</evidence>
<gene>
    <name evidence="2" type="ORF">GJ743_16785</name>
</gene>
<proteinExistence type="predicted"/>
<comment type="caution">
    <text evidence="2">The sequence shown here is derived from an EMBL/GenBank/DDBJ whole genome shotgun (WGS) entry which is preliminary data.</text>
</comment>
<dbReference type="EMBL" id="WMLB01000041">
    <property type="protein sequence ID" value="MTH70030.1"/>
    <property type="molecule type" value="Genomic_DNA"/>
</dbReference>
<evidence type="ECO:0000313" key="2">
    <source>
        <dbReference type="EMBL" id="MTH70030.1"/>
    </source>
</evidence>
<name>A0A6I3M5X3_9MICO</name>
<keyword evidence="1" id="KW-0812">Transmembrane</keyword>
<dbReference type="RefSeq" id="WP_155053059.1">
    <property type="nucleotide sequence ID" value="NZ_WMLB01000041.1"/>
</dbReference>
<feature type="transmembrane region" description="Helical" evidence="1">
    <location>
        <begin position="21"/>
        <end position="44"/>
    </location>
</feature>
<organism evidence="2 3">
    <name type="scientific">Agromyces bracchium</name>
    <dbReference type="NCBI Taxonomy" id="88376"/>
    <lineage>
        <taxon>Bacteria</taxon>
        <taxon>Bacillati</taxon>
        <taxon>Actinomycetota</taxon>
        <taxon>Actinomycetes</taxon>
        <taxon>Micrococcales</taxon>
        <taxon>Microbacteriaceae</taxon>
        <taxon>Agromyces</taxon>
    </lineage>
</organism>